<reference evidence="2 3" key="1">
    <citation type="submission" date="2020-08" db="EMBL/GenBank/DDBJ databases">
        <title>Genome public.</title>
        <authorList>
            <person name="Liu C."/>
            <person name="Sun Q."/>
        </authorList>
    </citation>
    <scope>NUCLEOTIDE SEQUENCE [LARGE SCALE GENOMIC DNA]</scope>
    <source>
        <strain evidence="2 3">NSJ-9</strain>
    </source>
</reference>
<keyword evidence="3" id="KW-1185">Reference proteome</keyword>
<sequence length="76" mass="8822">MNQSWKERLQERLQRTMEDRKSRVLLKRLGICLIDAVAFIVINALHIPGIVGTVLRMTCVIIMGVILIRTLYKKED</sequence>
<name>A0ABR7GD53_9FIRM</name>
<evidence type="ECO:0000313" key="2">
    <source>
        <dbReference type="EMBL" id="MBC5685363.1"/>
    </source>
</evidence>
<accession>A0ABR7GD53</accession>
<keyword evidence="1" id="KW-0472">Membrane</keyword>
<comment type="caution">
    <text evidence="2">The sequence shown here is derived from an EMBL/GenBank/DDBJ whole genome shotgun (WGS) entry which is preliminary data.</text>
</comment>
<dbReference type="RefSeq" id="WP_186853708.1">
    <property type="nucleotide sequence ID" value="NZ_JACOPG010000001.1"/>
</dbReference>
<dbReference type="Proteomes" id="UP000643810">
    <property type="component" value="Unassembled WGS sequence"/>
</dbReference>
<protein>
    <submittedName>
        <fullName evidence="2">Uncharacterized protein</fullName>
    </submittedName>
</protein>
<keyword evidence="1" id="KW-1133">Transmembrane helix</keyword>
<evidence type="ECO:0000313" key="3">
    <source>
        <dbReference type="Proteomes" id="UP000643810"/>
    </source>
</evidence>
<feature type="transmembrane region" description="Helical" evidence="1">
    <location>
        <begin position="53"/>
        <end position="72"/>
    </location>
</feature>
<dbReference type="EMBL" id="JACOPG010000001">
    <property type="protein sequence ID" value="MBC5685363.1"/>
    <property type="molecule type" value="Genomic_DNA"/>
</dbReference>
<proteinExistence type="predicted"/>
<gene>
    <name evidence="2" type="ORF">H8R94_01815</name>
</gene>
<keyword evidence="1" id="KW-0812">Transmembrane</keyword>
<feature type="transmembrane region" description="Helical" evidence="1">
    <location>
        <begin position="25"/>
        <end position="47"/>
    </location>
</feature>
<organism evidence="2 3">
    <name type="scientific">Roseburia lenta</name>
    <dbReference type="NCBI Taxonomy" id="2763061"/>
    <lineage>
        <taxon>Bacteria</taxon>
        <taxon>Bacillati</taxon>
        <taxon>Bacillota</taxon>
        <taxon>Clostridia</taxon>
        <taxon>Lachnospirales</taxon>
        <taxon>Lachnospiraceae</taxon>
        <taxon>Roseburia</taxon>
    </lineage>
</organism>
<evidence type="ECO:0000256" key="1">
    <source>
        <dbReference type="SAM" id="Phobius"/>
    </source>
</evidence>